<feature type="region of interest" description="Disordered" evidence="1">
    <location>
        <begin position="432"/>
        <end position="454"/>
    </location>
</feature>
<feature type="compositionally biased region" description="Low complexity" evidence="1">
    <location>
        <begin position="557"/>
        <end position="566"/>
    </location>
</feature>
<dbReference type="Proteomes" id="UP001212997">
    <property type="component" value="Unassembled WGS sequence"/>
</dbReference>
<accession>A0AAD5YG07</accession>
<feature type="compositionally biased region" description="Low complexity" evidence="1">
    <location>
        <begin position="804"/>
        <end position="824"/>
    </location>
</feature>
<keyword evidence="3" id="KW-1185">Reference proteome</keyword>
<feature type="compositionally biased region" description="Basic and acidic residues" evidence="1">
    <location>
        <begin position="567"/>
        <end position="586"/>
    </location>
</feature>
<feature type="compositionally biased region" description="Low complexity" evidence="1">
    <location>
        <begin position="941"/>
        <end position="955"/>
    </location>
</feature>
<reference evidence="2" key="1">
    <citation type="submission" date="2022-07" db="EMBL/GenBank/DDBJ databases">
        <title>Genome Sequence of Physisporinus lineatus.</title>
        <authorList>
            <person name="Buettner E."/>
        </authorList>
    </citation>
    <scope>NUCLEOTIDE SEQUENCE</scope>
    <source>
        <strain evidence="2">VT162</strain>
    </source>
</reference>
<feature type="compositionally biased region" description="Gly residues" evidence="1">
    <location>
        <begin position="293"/>
        <end position="305"/>
    </location>
</feature>
<feature type="region of interest" description="Disordered" evidence="1">
    <location>
        <begin position="709"/>
        <end position="955"/>
    </location>
</feature>
<feature type="region of interest" description="Disordered" evidence="1">
    <location>
        <begin position="971"/>
        <end position="1079"/>
    </location>
</feature>
<protein>
    <submittedName>
        <fullName evidence="2">Uncharacterized protein</fullName>
    </submittedName>
</protein>
<evidence type="ECO:0000313" key="3">
    <source>
        <dbReference type="Proteomes" id="UP001212997"/>
    </source>
</evidence>
<feature type="compositionally biased region" description="Gly residues" evidence="1">
    <location>
        <begin position="1026"/>
        <end position="1036"/>
    </location>
</feature>
<feature type="compositionally biased region" description="Polar residues" evidence="1">
    <location>
        <begin position="978"/>
        <end position="994"/>
    </location>
</feature>
<proteinExistence type="predicted"/>
<feature type="compositionally biased region" description="Low complexity" evidence="1">
    <location>
        <begin position="1106"/>
        <end position="1117"/>
    </location>
</feature>
<feature type="region of interest" description="Disordered" evidence="1">
    <location>
        <begin position="64"/>
        <end position="152"/>
    </location>
</feature>
<feature type="compositionally biased region" description="Low complexity" evidence="1">
    <location>
        <begin position="65"/>
        <end position="96"/>
    </location>
</feature>
<feature type="compositionally biased region" description="Polar residues" evidence="1">
    <location>
        <begin position="825"/>
        <end position="838"/>
    </location>
</feature>
<feature type="compositionally biased region" description="Polar residues" evidence="1">
    <location>
        <begin position="1226"/>
        <end position="1238"/>
    </location>
</feature>
<feature type="compositionally biased region" description="Basic and acidic residues" evidence="1">
    <location>
        <begin position="7"/>
        <end position="21"/>
    </location>
</feature>
<feature type="region of interest" description="Disordered" evidence="1">
    <location>
        <begin position="1098"/>
        <end position="1279"/>
    </location>
</feature>
<evidence type="ECO:0000313" key="2">
    <source>
        <dbReference type="EMBL" id="KAJ3480017.1"/>
    </source>
</evidence>
<feature type="compositionally biased region" description="Gly residues" evidence="1">
    <location>
        <begin position="1061"/>
        <end position="1074"/>
    </location>
</feature>
<feature type="compositionally biased region" description="Low complexity" evidence="1">
    <location>
        <begin position="589"/>
        <end position="617"/>
    </location>
</feature>
<comment type="caution">
    <text evidence="2">The sequence shown here is derived from an EMBL/GenBank/DDBJ whole genome shotgun (WGS) entry which is preliminary data.</text>
</comment>
<feature type="compositionally biased region" description="Low complexity" evidence="1">
    <location>
        <begin position="845"/>
        <end position="871"/>
    </location>
</feature>
<feature type="region of interest" description="Disordered" evidence="1">
    <location>
        <begin position="293"/>
        <end position="333"/>
    </location>
</feature>
<gene>
    <name evidence="2" type="ORF">NLI96_g8657</name>
</gene>
<sequence length="1279" mass="131782">MVQLIGLKEDSSTDHGQHWLGEKQSQSHIPIKSLRTGGSGFPNPLHSTHPFGLVSQSRHLAVSEAPAKATSSTTAAVASTSSSSNSNNSATAPASSTGGGLATFRSLRNLLPFGSGKNHHHHHNNSNSHHQQQRSSHSQSPPPPPPLNQPIAHSTLAHRSSTTTHLVNQHAGHISFNAPVSASSSSSTASGQKSAFGTISALRKSIHGERSVSAPQLRPKKSQEDVPILTIDLTHHLNEPFLNQDDKNGLGLYNTESPVATTSFSGIAGAVAAKTSGSIAAIAAASKARGGVNGNGTGSGNGNGDVNGLNGMNGMKEPRSAPATSQTFEEAQGPTVQEALLSIHSTSTNRDPVNPIPLFPPPSTIPIQHTDVHIHVPPSPSPSPSPSIGVPTNTLGLGISDLSTILESETSGLSKHLPSLEDSRELNRFNGHVPAPPPLIHHHSDQHQHPSSSLGQYDPHQYQHQRLTQFEPSISVSVSRRNSRSSSNRAIVDQSFLIAPGEGGGDHDGGHEQDTSALDLSTSKVGSEVLAAMAGSRAKQEGWLHGVVVDDVDEEPLSLSHPPSRSSSRDRERDRERERERERDRLGVTPSVSAKSSFTSTSKFTSNSPLSHPPLSLEDLETPVDDFGVMRLRTSTQGGGNPETSFGLGELDPDLAALLSPNRILSPSNNPSYPSIGIGMVSPNPSSRLSLSLAEPDGVGLGMNMGGNGHGGNRGVAMDTSPQPLTPPLTESRRASPLPSPRLPAVASQTLGVNSPLLSASSSRNTLASSHSQIGTGAGTPMRRSTSLSRKEGTGTKLGLGFASSTSSTITTSTHTHTHTPPISGASSTTTISRLARSTSDRPSSRSQTQPHPQQQTHSQHQNQSQSHTQSYGLMSPPPRGSLDLTSSTSSATRARKTAFVHQGQGDVPRRPSTADADFRRGPVSGSGRLVTPTRVPPLMGGVSPGSPSSASVSGSRGVFRGGGFGGGAGFGGGGGANTSPSAWESEFSPSSRAGSSVGMTPSSTSSRFYYHARPSLDGGSERMGRGPGAGAGGPGVSRSLRGRDRSASVSDNSPFHGSANGNGAGGIPAGGGSRAPVMEWLGPRTAKAFAAAGLIDLEKVEREGSITSTNTTTTNDRGGGGGVTSRPGSRFSSARSQASYAERDPRERERDRDRDRDRERDRDYTRSPYAPSSRMTFSEAGSVASSWGRRSESISRGGDTGFNPGGGLGLGFGVGGGVGQGPGTTLTESASTPRTTFSVSGVSTAPTSVSAASSAAIGPGTGGVGGIGGGGGGASVTE</sequence>
<feature type="compositionally biased region" description="Low complexity" evidence="1">
    <location>
        <begin position="995"/>
        <end position="1007"/>
    </location>
</feature>
<feature type="compositionally biased region" description="Gly residues" evidence="1">
    <location>
        <begin position="1199"/>
        <end position="1223"/>
    </location>
</feature>
<evidence type="ECO:0000256" key="1">
    <source>
        <dbReference type="SAM" id="MobiDB-lite"/>
    </source>
</evidence>
<feature type="compositionally biased region" description="Low complexity" evidence="1">
    <location>
        <begin position="125"/>
        <end position="139"/>
    </location>
</feature>
<feature type="region of interest" description="Disordered" evidence="1">
    <location>
        <begin position="1"/>
        <end position="51"/>
    </location>
</feature>
<dbReference type="EMBL" id="JANAWD010000401">
    <property type="protein sequence ID" value="KAJ3480017.1"/>
    <property type="molecule type" value="Genomic_DNA"/>
</dbReference>
<dbReference type="AlphaFoldDB" id="A0AAD5YG07"/>
<feature type="compositionally biased region" description="Gly residues" evidence="1">
    <location>
        <begin position="1260"/>
        <end position="1279"/>
    </location>
</feature>
<feature type="region of interest" description="Disordered" evidence="1">
    <location>
        <begin position="554"/>
        <end position="619"/>
    </location>
</feature>
<feature type="compositionally biased region" description="Basic and acidic residues" evidence="1">
    <location>
        <begin position="1142"/>
        <end position="1166"/>
    </location>
</feature>
<organism evidence="2 3">
    <name type="scientific">Meripilus lineatus</name>
    <dbReference type="NCBI Taxonomy" id="2056292"/>
    <lineage>
        <taxon>Eukaryota</taxon>
        <taxon>Fungi</taxon>
        <taxon>Dikarya</taxon>
        <taxon>Basidiomycota</taxon>
        <taxon>Agaricomycotina</taxon>
        <taxon>Agaricomycetes</taxon>
        <taxon>Polyporales</taxon>
        <taxon>Meripilaceae</taxon>
        <taxon>Meripilus</taxon>
    </lineage>
</organism>
<name>A0AAD5YG07_9APHY</name>
<feature type="compositionally biased region" description="Low complexity" evidence="1">
    <location>
        <begin position="1239"/>
        <end position="1259"/>
    </location>
</feature>
<feature type="compositionally biased region" description="Low complexity" evidence="1">
    <location>
        <begin position="757"/>
        <end position="772"/>
    </location>
</feature>